<evidence type="ECO:0000256" key="2">
    <source>
        <dbReference type="SAM" id="SignalP"/>
    </source>
</evidence>
<dbReference type="RefSeq" id="XP_040927704.2">
    <property type="nucleotide sequence ID" value="XM_041071770.2"/>
</dbReference>
<dbReference type="GO" id="GO:0019216">
    <property type="term" value="P:regulation of lipid metabolic process"/>
    <property type="evidence" value="ECO:0007669"/>
    <property type="project" value="InterPro"/>
</dbReference>
<dbReference type="PANTHER" id="PTHR21463:SF0">
    <property type="entry name" value="ANGIOPOIETIN-LIKE PROTEIN 8"/>
    <property type="match status" value="1"/>
</dbReference>
<sequence length="197" mass="22440">MIWALCLICLAGCLREVHAGLIRNMSAMGRKAAPQDEVNVLMFGVIQFSESLNYALENTEAKLAKISQALKNQEGTLQKLGKQAEQAADMEKQMKEAIQLLQAQMVKQQAQAKLTNDWLANMEQEEMELKTKVKRLEMYMDNSAPSSIKELQARAEEHSHVLKGLQKLTEFQKENIETHNEKLYKLQNMSETLTQPF</sequence>
<dbReference type="CTD" id="55908"/>
<accession>A0A8M1HGV5</accession>
<dbReference type="PANTHER" id="PTHR21463">
    <property type="entry name" value="ANGIOPOIETIN-LIKE PROTEIN 8"/>
    <property type="match status" value="1"/>
</dbReference>
<keyword evidence="1" id="KW-0175">Coiled coil</keyword>
<dbReference type="InterPro" id="IPR026614">
    <property type="entry name" value="ANGPTL8"/>
</dbReference>
<dbReference type="AlphaFoldDB" id="A0A8M1HGV5"/>
<feature type="coiled-coil region" evidence="1">
    <location>
        <begin position="56"/>
        <end position="168"/>
    </location>
</feature>
<keyword evidence="3" id="KW-1185">Reference proteome</keyword>
<dbReference type="KEGG" id="bspl:121202371"/>
<dbReference type="Proteomes" id="UP000515150">
    <property type="component" value="Chromosome 8"/>
</dbReference>
<evidence type="ECO:0000256" key="1">
    <source>
        <dbReference type="SAM" id="Coils"/>
    </source>
</evidence>
<feature type="chain" id="PRO_5040788422" evidence="2">
    <location>
        <begin position="20"/>
        <end position="197"/>
    </location>
</feature>
<feature type="signal peptide" evidence="2">
    <location>
        <begin position="1"/>
        <end position="19"/>
    </location>
</feature>
<organism evidence="3 4">
    <name type="scientific">Betta splendens</name>
    <name type="common">Siamese fighting fish</name>
    <dbReference type="NCBI Taxonomy" id="158456"/>
    <lineage>
        <taxon>Eukaryota</taxon>
        <taxon>Metazoa</taxon>
        <taxon>Chordata</taxon>
        <taxon>Craniata</taxon>
        <taxon>Vertebrata</taxon>
        <taxon>Euteleostomi</taxon>
        <taxon>Actinopterygii</taxon>
        <taxon>Neopterygii</taxon>
        <taxon>Teleostei</taxon>
        <taxon>Neoteleostei</taxon>
        <taxon>Acanthomorphata</taxon>
        <taxon>Anabantaria</taxon>
        <taxon>Anabantiformes</taxon>
        <taxon>Anabantoidei</taxon>
        <taxon>Osphronemidae</taxon>
        <taxon>Betta</taxon>
    </lineage>
</organism>
<gene>
    <name evidence="4" type="primary">angptl8</name>
</gene>
<protein>
    <submittedName>
        <fullName evidence="4">Uncharacterized protein angptl8</fullName>
    </submittedName>
</protein>
<evidence type="ECO:0000313" key="3">
    <source>
        <dbReference type="Proteomes" id="UP000515150"/>
    </source>
</evidence>
<dbReference type="GO" id="GO:0070328">
    <property type="term" value="P:triglyceride homeostasis"/>
    <property type="evidence" value="ECO:0007669"/>
    <property type="project" value="InterPro"/>
</dbReference>
<dbReference type="GeneID" id="121202371"/>
<keyword evidence="2" id="KW-0732">Signal</keyword>
<evidence type="ECO:0000313" key="4">
    <source>
        <dbReference type="RefSeq" id="XP_040927704.2"/>
    </source>
</evidence>
<reference evidence="4" key="1">
    <citation type="submission" date="2025-08" db="UniProtKB">
        <authorList>
            <consortium name="RefSeq"/>
        </authorList>
    </citation>
    <scope>IDENTIFICATION</scope>
</reference>
<dbReference type="OrthoDB" id="8951891at2759"/>
<proteinExistence type="predicted"/>
<name>A0A8M1HGV5_BETSP</name>